<dbReference type="EMBL" id="REFC01000002">
    <property type="protein sequence ID" value="RMA67682.1"/>
    <property type="molecule type" value="Genomic_DNA"/>
</dbReference>
<keyword evidence="2" id="KW-1185">Reference proteome</keyword>
<gene>
    <name evidence="1" type="ORF">BXY75_0035</name>
</gene>
<dbReference type="RefSeq" id="WP_121905690.1">
    <property type="nucleotide sequence ID" value="NZ_REFC01000002.1"/>
</dbReference>
<protein>
    <submittedName>
        <fullName evidence="1">Uncharacterized protein</fullName>
    </submittedName>
</protein>
<organism evidence="1 2">
    <name type="scientific">Ulvibacter antarcticus</name>
    <dbReference type="NCBI Taxonomy" id="442714"/>
    <lineage>
        <taxon>Bacteria</taxon>
        <taxon>Pseudomonadati</taxon>
        <taxon>Bacteroidota</taxon>
        <taxon>Flavobacteriia</taxon>
        <taxon>Flavobacteriales</taxon>
        <taxon>Flavobacteriaceae</taxon>
        <taxon>Ulvibacter</taxon>
    </lineage>
</organism>
<proteinExistence type="predicted"/>
<dbReference type="AlphaFoldDB" id="A0A3L9ZLQ9"/>
<comment type="caution">
    <text evidence="1">The sequence shown here is derived from an EMBL/GenBank/DDBJ whole genome shotgun (WGS) entry which is preliminary data.</text>
</comment>
<evidence type="ECO:0000313" key="2">
    <source>
        <dbReference type="Proteomes" id="UP000271339"/>
    </source>
</evidence>
<sequence>MADFRLASSSYNELTKLIKAYSSSPKGASLDDISQATAMHRVVISKNSKFLVGAGIIEGGNTKKPTEIGLNLGRALSFNKPEEIKKHWRTIIAETDFFKKMLTVLEVKGGMLESDFIGHIEYSSGQSKTKESRAGAGAVVEILKEANLIEESNGKIISSNKLEETQREKDEVVDSIVEKVHTENTKKEEESLTSQMSKKISTNRGNGVTINLNIQLTVPETTDEKVYDKFFEAMKKHLLS</sequence>
<dbReference type="OrthoDB" id="311592at2"/>
<name>A0A3L9ZLQ9_9FLAO</name>
<reference evidence="1 2" key="1">
    <citation type="submission" date="2018-10" db="EMBL/GenBank/DDBJ databases">
        <title>Genomic Encyclopedia of Archaeal and Bacterial Type Strains, Phase II (KMG-II): from individual species to whole genera.</title>
        <authorList>
            <person name="Goeker M."/>
        </authorList>
    </citation>
    <scope>NUCLEOTIDE SEQUENCE [LARGE SCALE GENOMIC DNA]</scope>
    <source>
        <strain evidence="1 2">DSM 23424</strain>
    </source>
</reference>
<accession>A0A3L9ZLQ9</accession>
<evidence type="ECO:0000313" key="1">
    <source>
        <dbReference type="EMBL" id="RMA67682.1"/>
    </source>
</evidence>
<dbReference type="Proteomes" id="UP000271339">
    <property type="component" value="Unassembled WGS sequence"/>
</dbReference>